<dbReference type="RefSeq" id="WP_006872260.1">
    <property type="nucleotide sequence ID" value="NZ_JH413847.1"/>
</dbReference>
<dbReference type="InterPro" id="IPR029058">
    <property type="entry name" value="AB_hydrolase_fold"/>
</dbReference>
<dbReference type="AlphaFoldDB" id="G9ESV6"/>
<proteinExistence type="predicted"/>
<dbReference type="OrthoDB" id="5631878at2"/>
<dbReference type="Gene3D" id="3.40.50.1820">
    <property type="entry name" value="alpha/beta hydrolase"/>
    <property type="match status" value="1"/>
</dbReference>
<dbReference type="Proteomes" id="UP000002770">
    <property type="component" value="Unassembled WGS sequence"/>
</dbReference>
<sequence>MSVTLLNNEITTLKNEINLISLRADSYFMSIDSLTNTSQLLELANELSFSSYTTKNTITTIQKLFKTENNKLSDIEKYALWKLLLKYCQLIDKNITDIEQVIKTQKASTSIFFDALNETKNNLAAARKMINLMDFKASQLYRRSLLPIDVSSIPLDDLSFKERVAKPGFINKMIARLCLKAITNVAEKEEDIAATLQNTLLSSPNDIHNYQLRIDQKTIVQAVEYLNPDSTDKWLIVVGGAGAAYTNMLPIAKELALRNNANFLVVDYLAQKPASFSDPVKIILAAATFLLEKKKVKPENLVLMGHSNGGRLVLQAAAHLPGCSVVTNNTYTSLEEAIISNVLNGAESLKNMGIPVGEYTTEIINTVTDFFKKHHLDKKALNILHTALKETNNGYQSEYAKSKVPDHKYAAVYTAPCTGYNSNGEKLPKAGDKLLFDAVDGKVQAKKAKQDTPTHREQLQERNKFFNRRGLDIIGVKYKDSPNPEHRGHHIVIKGITHPTIKNTHNVIDANLLSSALKEVEKEKNFKPQTLRERFEILLDKYDLSSETESQLSPVGIELNPSERFLLTKAMIQLNKTPYHADMPTQIQLMRLFQASDVAADIISSYKSALDKMIRGQKPSEYKEGMRFLNERLNTLNDRSEVPDPRLYGTGSYLSKNLAGSILKRLQRYHAESPISVNGLFSGRSPINISVKRCAQTVSDLDLTQLNQCVLVRA</sequence>
<keyword evidence="2" id="KW-1185">Reference proteome</keyword>
<dbReference type="SUPFAM" id="SSF53474">
    <property type="entry name" value="alpha/beta-Hydrolases"/>
    <property type="match status" value="1"/>
</dbReference>
<accession>G9ESV6</accession>
<evidence type="ECO:0000313" key="1">
    <source>
        <dbReference type="EMBL" id="EHL29423.1"/>
    </source>
</evidence>
<organism evidence="1 2">
    <name type="scientific">Legionella drancourtii LLAP12</name>
    <dbReference type="NCBI Taxonomy" id="658187"/>
    <lineage>
        <taxon>Bacteria</taxon>
        <taxon>Pseudomonadati</taxon>
        <taxon>Pseudomonadota</taxon>
        <taxon>Gammaproteobacteria</taxon>
        <taxon>Legionellales</taxon>
        <taxon>Legionellaceae</taxon>
        <taxon>Legionella</taxon>
    </lineage>
</organism>
<gene>
    <name evidence="1" type="ORF">LDG_8383</name>
</gene>
<dbReference type="InParanoid" id="G9ESV6"/>
<reference evidence="1 2" key="1">
    <citation type="journal article" date="2011" name="BMC Genomics">
        <title>Insight into cross-talk between intra-amoebal pathogens.</title>
        <authorList>
            <person name="Gimenez G."/>
            <person name="Bertelli C."/>
            <person name="Moliner C."/>
            <person name="Robert C."/>
            <person name="Raoult D."/>
            <person name="Fournier P.E."/>
            <person name="Greub G."/>
        </authorList>
    </citation>
    <scope>NUCLEOTIDE SEQUENCE [LARGE SCALE GENOMIC DNA]</scope>
    <source>
        <strain evidence="1 2">LLAP12</strain>
    </source>
</reference>
<name>G9ESV6_9GAMM</name>
<protein>
    <submittedName>
        <fullName evidence="1">Uncharacterized protein</fullName>
    </submittedName>
</protein>
<evidence type="ECO:0000313" key="2">
    <source>
        <dbReference type="Proteomes" id="UP000002770"/>
    </source>
</evidence>
<dbReference type="EMBL" id="JH413847">
    <property type="protein sequence ID" value="EHL29423.1"/>
    <property type="molecule type" value="Genomic_DNA"/>
</dbReference>
<dbReference type="HOGENOM" id="CLU_385336_0_0_6"/>